<sequence length="29" mass="3376">MILSYTVPHMMPFSLRSKAEKHRTQVAIC</sequence>
<reference evidence="1" key="2">
    <citation type="journal article" date="2015" name="Fish Shellfish Immunol.">
        <title>Early steps in the European eel (Anguilla anguilla)-Vibrio vulnificus interaction in the gills: Role of the RtxA13 toxin.</title>
        <authorList>
            <person name="Callol A."/>
            <person name="Pajuelo D."/>
            <person name="Ebbesson L."/>
            <person name="Teles M."/>
            <person name="MacKenzie S."/>
            <person name="Amaro C."/>
        </authorList>
    </citation>
    <scope>NUCLEOTIDE SEQUENCE</scope>
</reference>
<proteinExistence type="predicted"/>
<reference evidence="1" key="1">
    <citation type="submission" date="2014-11" db="EMBL/GenBank/DDBJ databases">
        <authorList>
            <person name="Amaro Gonzalez C."/>
        </authorList>
    </citation>
    <scope>NUCLEOTIDE SEQUENCE</scope>
</reference>
<dbReference type="AlphaFoldDB" id="A0A0E9ULZ5"/>
<dbReference type="EMBL" id="GBXM01041765">
    <property type="protein sequence ID" value="JAH66812.1"/>
    <property type="molecule type" value="Transcribed_RNA"/>
</dbReference>
<protein>
    <submittedName>
        <fullName evidence="1">Uncharacterized protein</fullName>
    </submittedName>
</protein>
<evidence type="ECO:0000313" key="1">
    <source>
        <dbReference type="EMBL" id="JAH66812.1"/>
    </source>
</evidence>
<name>A0A0E9ULZ5_ANGAN</name>
<organism evidence="1">
    <name type="scientific">Anguilla anguilla</name>
    <name type="common">European freshwater eel</name>
    <name type="synonym">Muraena anguilla</name>
    <dbReference type="NCBI Taxonomy" id="7936"/>
    <lineage>
        <taxon>Eukaryota</taxon>
        <taxon>Metazoa</taxon>
        <taxon>Chordata</taxon>
        <taxon>Craniata</taxon>
        <taxon>Vertebrata</taxon>
        <taxon>Euteleostomi</taxon>
        <taxon>Actinopterygii</taxon>
        <taxon>Neopterygii</taxon>
        <taxon>Teleostei</taxon>
        <taxon>Anguilliformes</taxon>
        <taxon>Anguillidae</taxon>
        <taxon>Anguilla</taxon>
    </lineage>
</organism>
<accession>A0A0E9ULZ5</accession>